<dbReference type="AlphaFoldDB" id="A0A183AFC3"/>
<dbReference type="SMART" id="SM00181">
    <property type="entry name" value="EGF"/>
    <property type="match status" value="2"/>
</dbReference>
<evidence type="ECO:0000259" key="12">
    <source>
        <dbReference type="SMART" id="SM00181"/>
    </source>
</evidence>
<evidence type="ECO:0000256" key="8">
    <source>
        <dbReference type="ARBA" id="ARBA00023180"/>
    </source>
</evidence>
<dbReference type="PROSITE" id="PS51120">
    <property type="entry name" value="LDLRB"/>
    <property type="match status" value="1"/>
</dbReference>
<evidence type="ECO:0000256" key="1">
    <source>
        <dbReference type="ARBA" id="ARBA00004167"/>
    </source>
</evidence>
<dbReference type="CDD" id="cd00112">
    <property type="entry name" value="LDLa"/>
    <property type="match status" value="1"/>
</dbReference>
<keyword evidence="11" id="KW-1133">Transmembrane helix</keyword>
<keyword evidence="7" id="KW-0675">Receptor</keyword>
<evidence type="ECO:0000256" key="4">
    <source>
        <dbReference type="ARBA" id="ARBA00022737"/>
    </source>
</evidence>
<dbReference type="GO" id="GO:0006897">
    <property type="term" value="P:endocytosis"/>
    <property type="evidence" value="ECO:0007669"/>
    <property type="project" value="UniProtKB-KW"/>
</dbReference>
<feature type="region of interest" description="Disordered" evidence="10">
    <location>
        <begin position="584"/>
        <end position="607"/>
    </location>
</feature>
<dbReference type="GO" id="GO:0005886">
    <property type="term" value="C:plasma membrane"/>
    <property type="evidence" value="ECO:0007669"/>
    <property type="project" value="TreeGrafter"/>
</dbReference>
<dbReference type="PANTHER" id="PTHR46513:SF13">
    <property type="entry name" value="EGF-LIKE DOMAIN-CONTAINING PROTEIN"/>
    <property type="match status" value="1"/>
</dbReference>
<name>A0A183AFC3_9TREM</name>
<keyword evidence="8" id="KW-0325">Glycoprotein</keyword>
<dbReference type="Gene3D" id="2.120.10.30">
    <property type="entry name" value="TolB, C-terminal domain"/>
    <property type="match status" value="1"/>
</dbReference>
<evidence type="ECO:0000313" key="15">
    <source>
        <dbReference type="WBParaSite" id="ECPE_0000567101-mRNA-1"/>
    </source>
</evidence>
<dbReference type="Gene3D" id="2.10.25.10">
    <property type="entry name" value="Laminin"/>
    <property type="match status" value="2"/>
</dbReference>
<reference evidence="13 14" key="2">
    <citation type="submission" date="2018-11" db="EMBL/GenBank/DDBJ databases">
        <authorList>
            <consortium name="Pathogen Informatics"/>
        </authorList>
    </citation>
    <scope>NUCLEOTIDE SEQUENCE [LARGE SCALE GENOMIC DNA]</scope>
    <source>
        <strain evidence="13 14">Egypt</strain>
    </source>
</reference>
<dbReference type="GO" id="GO:0042813">
    <property type="term" value="F:Wnt receptor activity"/>
    <property type="evidence" value="ECO:0007669"/>
    <property type="project" value="TreeGrafter"/>
</dbReference>
<dbReference type="SMART" id="SM00135">
    <property type="entry name" value="LY"/>
    <property type="match status" value="4"/>
</dbReference>
<dbReference type="WBParaSite" id="ECPE_0000567101-mRNA-1">
    <property type="protein sequence ID" value="ECPE_0000567101-mRNA-1"/>
    <property type="gene ID" value="ECPE_0000567101"/>
</dbReference>
<comment type="subcellular location">
    <subcellularLocation>
        <location evidence="1">Membrane</location>
        <topology evidence="1">Single-pass membrane protein</topology>
    </subcellularLocation>
</comment>
<gene>
    <name evidence="13" type="ORF">ECPE_LOCUS5658</name>
</gene>
<feature type="transmembrane region" description="Helical" evidence="11">
    <location>
        <begin position="524"/>
        <end position="548"/>
    </location>
</feature>
<dbReference type="EMBL" id="UZAN01042539">
    <property type="protein sequence ID" value="VDP76174.1"/>
    <property type="molecule type" value="Genomic_DNA"/>
</dbReference>
<evidence type="ECO:0000256" key="5">
    <source>
        <dbReference type="ARBA" id="ARBA00023136"/>
    </source>
</evidence>
<reference evidence="15" key="1">
    <citation type="submission" date="2016-06" db="UniProtKB">
        <authorList>
            <consortium name="WormBaseParasite"/>
        </authorList>
    </citation>
    <scope>IDENTIFICATION</scope>
</reference>
<evidence type="ECO:0000256" key="6">
    <source>
        <dbReference type="ARBA" id="ARBA00023157"/>
    </source>
</evidence>
<dbReference type="InterPro" id="IPR050778">
    <property type="entry name" value="Cueball_EGF_LRP_Nidogen"/>
</dbReference>
<dbReference type="GO" id="GO:0017147">
    <property type="term" value="F:Wnt-protein binding"/>
    <property type="evidence" value="ECO:0007669"/>
    <property type="project" value="TreeGrafter"/>
</dbReference>
<keyword evidence="5 11" id="KW-0472">Membrane</keyword>
<dbReference type="InterPro" id="IPR000742">
    <property type="entry name" value="EGF"/>
</dbReference>
<dbReference type="OrthoDB" id="21182at2759"/>
<evidence type="ECO:0000256" key="7">
    <source>
        <dbReference type="ARBA" id="ARBA00023170"/>
    </source>
</evidence>
<dbReference type="InterPro" id="IPR011042">
    <property type="entry name" value="6-blade_b-propeller_TolB-like"/>
</dbReference>
<dbReference type="SUPFAM" id="SSF63825">
    <property type="entry name" value="YWTD domain"/>
    <property type="match status" value="1"/>
</dbReference>
<organism evidence="15">
    <name type="scientific">Echinostoma caproni</name>
    <dbReference type="NCBI Taxonomy" id="27848"/>
    <lineage>
        <taxon>Eukaryota</taxon>
        <taxon>Metazoa</taxon>
        <taxon>Spiralia</taxon>
        <taxon>Lophotrochozoa</taxon>
        <taxon>Platyhelminthes</taxon>
        <taxon>Trematoda</taxon>
        <taxon>Digenea</taxon>
        <taxon>Plagiorchiida</taxon>
        <taxon>Echinostomata</taxon>
        <taxon>Echinostomatoidea</taxon>
        <taxon>Echinostomatidae</taxon>
        <taxon>Echinostoma</taxon>
    </lineage>
</organism>
<keyword evidence="11" id="KW-0812">Transmembrane</keyword>
<dbReference type="SUPFAM" id="SSF57424">
    <property type="entry name" value="LDL receptor-like module"/>
    <property type="match status" value="1"/>
</dbReference>
<dbReference type="Pfam" id="PF00058">
    <property type="entry name" value="Ldl_recept_b"/>
    <property type="match status" value="1"/>
</dbReference>
<protein>
    <submittedName>
        <fullName evidence="15">EGF-like domain-containing protein</fullName>
    </submittedName>
</protein>
<evidence type="ECO:0000256" key="3">
    <source>
        <dbReference type="ARBA" id="ARBA00022583"/>
    </source>
</evidence>
<dbReference type="InterPro" id="IPR000033">
    <property type="entry name" value="LDLR_classB_rpt"/>
</dbReference>
<dbReference type="InterPro" id="IPR002172">
    <property type="entry name" value="LDrepeatLR_classA_rpt"/>
</dbReference>
<feature type="domain" description="EGF-like" evidence="12">
    <location>
        <begin position="423"/>
        <end position="467"/>
    </location>
</feature>
<evidence type="ECO:0000313" key="14">
    <source>
        <dbReference type="Proteomes" id="UP000272942"/>
    </source>
</evidence>
<keyword evidence="14" id="KW-1185">Reference proteome</keyword>
<keyword evidence="4" id="KW-0677">Repeat</keyword>
<dbReference type="SUPFAM" id="SSF57196">
    <property type="entry name" value="EGF/Laminin"/>
    <property type="match status" value="1"/>
</dbReference>
<evidence type="ECO:0000256" key="10">
    <source>
        <dbReference type="SAM" id="MobiDB-lite"/>
    </source>
</evidence>
<evidence type="ECO:0000256" key="2">
    <source>
        <dbReference type="ARBA" id="ARBA00022536"/>
    </source>
</evidence>
<evidence type="ECO:0000256" key="11">
    <source>
        <dbReference type="SAM" id="Phobius"/>
    </source>
</evidence>
<dbReference type="GO" id="GO:0060070">
    <property type="term" value="P:canonical Wnt signaling pathway"/>
    <property type="evidence" value="ECO:0007669"/>
    <property type="project" value="TreeGrafter"/>
</dbReference>
<keyword evidence="3" id="KW-0254">Endocytosis</keyword>
<evidence type="ECO:0000256" key="9">
    <source>
        <dbReference type="PROSITE-ProRule" id="PRU00461"/>
    </source>
</evidence>
<dbReference type="Proteomes" id="UP000272942">
    <property type="component" value="Unassembled WGS sequence"/>
</dbReference>
<keyword evidence="2" id="KW-0245">EGF-like domain</keyword>
<accession>A0A183AFC3</accession>
<feature type="repeat" description="LDL-receptor class B" evidence="9">
    <location>
        <begin position="289"/>
        <end position="332"/>
    </location>
</feature>
<proteinExistence type="predicted"/>
<sequence>MGRNYQGEPKCVPMDMLCNGHPDCPAGDDESDGPRTNCTKIDSCEINNGGCSQLCSSVNGHAKCDCAPGYLSLPDAPRSCIARGDKAILYTTHGQLYQRFLGKNITRVLQFGVGSSTSNASVLIPTVQWRLATSFPDSPGEPAAHVNGLWSSLSDFDYAFDRTALTRLSEPLSLLFVHGSGLFDTTTMRHNMVSTPSGSSVRRKRHQPQYLHPLAVRPQLVPIGVRTDSEHEIHPLALAYDWVHNLIFWTNGTSGTIHVTHRASGWSKRLIQLTEGSQPLGIVVDPRFARLYWITRGRQSMIEMMDMDGQNRQTLVTDQMQSPYSLTLDYIRNEIYWADGSRGSVDAYDLDRGTRRTVIQSDDYYPVWVAVFEDWVYWSDRKQNALFRANKMTGADPESMFSIPDPLSFRLQHDLLRPVWVNRCTRHRCQQLCLPVPLRSYPNYSDPFRCACAEGWQVDPSDPTRCRIIVSTNGTETISEMAFSPIDPDTFWDERASFLREWIGRRMRAATTEADQMTFVSGSFIPIAILLALLVACLLGLGASYVAFRNYRKHLNRQLGAHLAAAASSEAKLLLNAGPFNQSMDEPRPWGNDSSQDPIELDPEERPRVQFHVHSSATLLNQKPDTEC</sequence>
<keyword evidence="6" id="KW-1015">Disulfide bond</keyword>
<dbReference type="Gene3D" id="4.10.400.10">
    <property type="entry name" value="Low-density Lipoprotein Receptor"/>
    <property type="match status" value="1"/>
</dbReference>
<feature type="domain" description="EGF-like" evidence="12">
    <location>
        <begin position="43"/>
        <end position="81"/>
    </location>
</feature>
<dbReference type="PANTHER" id="PTHR46513">
    <property type="entry name" value="VITELLOGENIN RECEPTOR-LIKE PROTEIN-RELATED-RELATED"/>
    <property type="match status" value="1"/>
</dbReference>
<dbReference type="InterPro" id="IPR036055">
    <property type="entry name" value="LDL_receptor-like_sf"/>
</dbReference>
<evidence type="ECO:0000313" key="13">
    <source>
        <dbReference type="EMBL" id="VDP76174.1"/>
    </source>
</evidence>